<dbReference type="InterPro" id="IPR045886">
    <property type="entry name" value="ThiF/MoeB/HesA"/>
</dbReference>
<dbReference type="EMBL" id="LCDF01000039">
    <property type="protein sequence ID" value="KKS45841.1"/>
    <property type="molecule type" value="Genomic_DNA"/>
</dbReference>
<comment type="caution">
    <text evidence="2">The sequence shown here is derived from an EMBL/GenBank/DDBJ whole genome shotgun (WGS) entry which is preliminary data.</text>
</comment>
<dbReference type="InterPro" id="IPR000594">
    <property type="entry name" value="ThiF_NAD_FAD-bd"/>
</dbReference>
<dbReference type="Gene3D" id="3.40.50.720">
    <property type="entry name" value="NAD(P)-binding Rossmann-like Domain"/>
    <property type="match status" value="1"/>
</dbReference>
<sequence length="289" mass="32127">MNEEEKYNRQVLWFGSDGQAKLAGLKVAIVGIGGTGSHVLQQLVYLGVKSFIFIDSDKVSETNLNRLIGANDQDIGKLKVDIAKRLVEFINSDAKVVSIPDTFISEIGLASLKEADFIFGCVDKDGARLLLTEFCKAYQKPYLDIATEINGDDWGGRIIFTDTERGCLICRKKLSQEEIHRDLSSPEDRSVDDKIYGVDKDHLGNTGPSVVSLNGVLSSLAVSEFLNHVTGIRSPKRNLEYRGKMGIVTNADRADEIEKDCYYCDSVVSIGDKVDMERHIRQGINKFLR</sequence>
<dbReference type="AlphaFoldDB" id="A0A0G1BHR5"/>
<evidence type="ECO:0000313" key="2">
    <source>
        <dbReference type="EMBL" id="KKS45841.1"/>
    </source>
</evidence>
<dbReference type="STRING" id="1618659.UV11_C0039G0020"/>
<proteinExistence type="predicted"/>
<reference evidence="2" key="1">
    <citation type="journal article" date="2015" name="Nature">
        <title>rRNA introns, odd ribosomes, and small enigmatic genomes across a large radiation of phyla.</title>
        <authorList>
            <person name="Brown C.T."/>
            <person name="Hug L.A."/>
            <person name="Thomas B.C."/>
            <person name="Sharon I."/>
            <person name="Castelle C.J."/>
            <person name="Singh A."/>
            <person name="Wilkins M.J."/>
            <person name="Williams K.H."/>
            <person name="Banfield J.F."/>
        </authorList>
    </citation>
    <scope>NUCLEOTIDE SEQUENCE [LARGE SCALE GENOMIC DNA]</scope>
</reference>
<dbReference type="Pfam" id="PF00899">
    <property type="entry name" value="ThiF"/>
    <property type="match status" value="1"/>
</dbReference>
<dbReference type="PANTHER" id="PTHR10953">
    <property type="entry name" value="UBIQUITIN-ACTIVATING ENZYME E1"/>
    <property type="match status" value="1"/>
</dbReference>
<dbReference type="PANTHER" id="PTHR10953:SF247">
    <property type="entry name" value="SLL6053 PROTEIN"/>
    <property type="match status" value="1"/>
</dbReference>
<gene>
    <name evidence="2" type="ORF">UV11_C0039G0020</name>
</gene>
<dbReference type="GO" id="GO:0004792">
    <property type="term" value="F:thiosulfate-cyanide sulfurtransferase activity"/>
    <property type="evidence" value="ECO:0007669"/>
    <property type="project" value="TreeGrafter"/>
</dbReference>
<evidence type="ECO:0000313" key="3">
    <source>
        <dbReference type="Proteomes" id="UP000034036"/>
    </source>
</evidence>
<organism evidence="2 3">
    <name type="scientific">Candidatus Giovannonibacteria bacterium GW2011_GWF2_42_19</name>
    <dbReference type="NCBI Taxonomy" id="1618659"/>
    <lineage>
        <taxon>Bacteria</taxon>
        <taxon>Candidatus Giovannoniibacteriota</taxon>
    </lineage>
</organism>
<dbReference type="Proteomes" id="UP000034036">
    <property type="component" value="Unassembled WGS sequence"/>
</dbReference>
<evidence type="ECO:0000259" key="1">
    <source>
        <dbReference type="Pfam" id="PF00899"/>
    </source>
</evidence>
<dbReference type="GO" id="GO:0005737">
    <property type="term" value="C:cytoplasm"/>
    <property type="evidence" value="ECO:0007669"/>
    <property type="project" value="TreeGrafter"/>
</dbReference>
<protein>
    <submittedName>
        <fullName evidence="2">UBA/THIF-type NAD/FAD binding protein</fullName>
    </submittedName>
</protein>
<dbReference type="SUPFAM" id="SSF69572">
    <property type="entry name" value="Activating enzymes of the ubiquitin-like proteins"/>
    <property type="match status" value="1"/>
</dbReference>
<dbReference type="InterPro" id="IPR035985">
    <property type="entry name" value="Ubiquitin-activating_enz"/>
</dbReference>
<dbReference type="GO" id="GO:0008641">
    <property type="term" value="F:ubiquitin-like modifier activating enzyme activity"/>
    <property type="evidence" value="ECO:0007669"/>
    <property type="project" value="InterPro"/>
</dbReference>
<name>A0A0G1BHR5_9BACT</name>
<feature type="domain" description="THIF-type NAD/FAD binding fold" evidence="1">
    <location>
        <begin position="7"/>
        <end position="244"/>
    </location>
</feature>
<dbReference type="GO" id="GO:0016779">
    <property type="term" value="F:nucleotidyltransferase activity"/>
    <property type="evidence" value="ECO:0007669"/>
    <property type="project" value="TreeGrafter"/>
</dbReference>
<accession>A0A0G1BHR5</accession>